<feature type="region of interest" description="Disordered" evidence="1">
    <location>
        <begin position="122"/>
        <end position="168"/>
    </location>
</feature>
<reference evidence="2" key="1">
    <citation type="journal article" date="2020" name="Stud. Mycol.">
        <title>101 Dothideomycetes genomes: a test case for predicting lifestyles and emergence of pathogens.</title>
        <authorList>
            <person name="Haridas S."/>
            <person name="Albert R."/>
            <person name="Binder M."/>
            <person name="Bloem J."/>
            <person name="Labutti K."/>
            <person name="Salamov A."/>
            <person name="Andreopoulos B."/>
            <person name="Baker S."/>
            <person name="Barry K."/>
            <person name="Bills G."/>
            <person name="Bluhm B."/>
            <person name="Cannon C."/>
            <person name="Castanera R."/>
            <person name="Culley D."/>
            <person name="Daum C."/>
            <person name="Ezra D."/>
            <person name="Gonzalez J."/>
            <person name="Henrissat B."/>
            <person name="Kuo A."/>
            <person name="Liang C."/>
            <person name="Lipzen A."/>
            <person name="Lutzoni F."/>
            <person name="Magnuson J."/>
            <person name="Mondo S."/>
            <person name="Nolan M."/>
            <person name="Ohm R."/>
            <person name="Pangilinan J."/>
            <person name="Park H.-J."/>
            <person name="Ramirez L."/>
            <person name="Alfaro M."/>
            <person name="Sun H."/>
            <person name="Tritt A."/>
            <person name="Yoshinaga Y."/>
            <person name="Zwiers L.-H."/>
            <person name="Turgeon B."/>
            <person name="Goodwin S."/>
            <person name="Spatafora J."/>
            <person name="Crous P."/>
            <person name="Grigoriev I."/>
        </authorList>
    </citation>
    <scope>NUCLEOTIDE SEQUENCE</scope>
    <source>
        <strain evidence="2">CBS 122368</strain>
    </source>
</reference>
<evidence type="ECO:0000313" key="3">
    <source>
        <dbReference type="Proteomes" id="UP000800094"/>
    </source>
</evidence>
<protein>
    <submittedName>
        <fullName evidence="2">Uncharacterized protein</fullName>
    </submittedName>
</protein>
<keyword evidence="3" id="KW-1185">Reference proteome</keyword>
<feature type="compositionally biased region" description="Low complexity" evidence="1">
    <location>
        <begin position="124"/>
        <end position="135"/>
    </location>
</feature>
<evidence type="ECO:0000256" key="1">
    <source>
        <dbReference type="SAM" id="MobiDB-lite"/>
    </source>
</evidence>
<name>A0A6A6HS91_9PLEO</name>
<dbReference type="AlphaFoldDB" id="A0A6A6HS91"/>
<evidence type="ECO:0000313" key="2">
    <source>
        <dbReference type="EMBL" id="KAF2240393.1"/>
    </source>
</evidence>
<dbReference type="EMBL" id="ML987218">
    <property type="protein sequence ID" value="KAF2240393.1"/>
    <property type="molecule type" value="Genomic_DNA"/>
</dbReference>
<sequence length="168" mass="18205">MLLSSGPDQEKQSLAYQELDFAPFDTSTIGSRLGDFRQPICGGEMLAGRPKSIASATGLGFPAGASINLADVAQDVHWRMLSFQPNATTRLLIWMLITTQQESESPLVALTRDYICRHSMDTRSPNTSLSLTSPLKEVDEDIGHLPIPSGPQNEPEDPHGPANDGEDT</sequence>
<proteinExistence type="predicted"/>
<gene>
    <name evidence="2" type="ORF">BU26DRAFT_572777</name>
</gene>
<accession>A0A6A6HS91</accession>
<dbReference type="Proteomes" id="UP000800094">
    <property type="component" value="Unassembled WGS sequence"/>
</dbReference>
<organism evidence="2 3">
    <name type="scientific">Trematosphaeria pertusa</name>
    <dbReference type="NCBI Taxonomy" id="390896"/>
    <lineage>
        <taxon>Eukaryota</taxon>
        <taxon>Fungi</taxon>
        <taxon>Dikarya</taxon>
        <taxon>Ascomycota</taxon>
        <taxon>Pezizomycotina</taxon>
        <taxon>Dothideomycetes</taxon>
        <taxon>Pleosporomycetidae</taxon>
        <taxon>Pleosporales</taxon>
        <taxon>Massarineae</taxon>
        <taxon>Trematosphaeriaceae</taxon>
        <taxon>Trematosphaeria</taxon>
    </lineage>
</organism>
<dbReference type="RefSeq" id="XP_033675397.1">
    <property type="nucleotide sequence ID" value="XM_033834268.1"/>
</dbReference>
<dbReference type="GeneID" id="54587598"/>